<dbReference type="AlphaFoldDB" id="A0A8U0A9R4"/>
<dbReference type="InterPro" id="IPR027256">
    <property type="entry name" value="P-typ_ATPase_IB"/>
</dbReference>
<feature type="transmembrane region" description="Helical" evidence="11">
    <location>
        <begin position="435"/>
        <end position="460"/>
    </location>
</feature>
<dbReference type="InterPro" id="IPR023298">
    <property type="entry name" value="ATPase_P-typ_TM_dom_sf"/>
</dbReference>
<dbReference type="GO" id="GO:0043682">
    <property type="term" value="F:P-type divalent copper transporter activity"/>
    <property type="evidence" value="ECO:0007669"/>
    <property type="project" value="TreeGrafter"/>
</dbReference>
<dbReference type="InterPro" id="IPR018303">
    <property type="entry name" value="ATPase_P-typ_P_site"/>
</dbReference>
<dbReference type="InterPro" id="IPR006121">
    <property type="entry name" value="HMA_dom"/>
</dbReference>
<dbReference type="SUPFAM" id="SSF56784">
    <property type="entry name" value="HAD-like"/>
    <property type="match status" value="1"/>
</dbReference>
<dbReference type="Gene3D" id="2.70.150.10">
    <property type="entry name" value="Calcium-transporting ATPase, cytoplasmic transduction domain A"/>
    <property type="match status" value="1"/>
</dbReference>
<evidence type="ECO:0000256" key="4">
    <source>
        <dbReference type="ARBA" id="ARBA00022723"/>
    </source>
</evidence>
<feature type="transmembrane region" description="Helical" evidence="11">
    <location>
        <begin position="407"/>
        <end position="429"/>
    </location>
</feature>
<dbReference type="InterPro" id="IPR023299">
    <property type="entry name" value="ATPase_P-typ_cyto_dom_N"/>
</dbReference>
<feature type="transmembrane region" description="Helical" evidence="11">
    <location>
        <begin position="773"/>
        <end position="799"/>
    </location>
</feature>
<dbReference type="EMBL" id="CP096020">
    <property type="protein sequence ID" value="UPM44577.1"/>
    <property type="molecule type" value="Genomic_DNA"/>
</dbReference>
<feature type="region of interest" description="Disordered" evidence="10">
    <location>
        <begin position="42"/>
        <end position="66"/>
    </location>
</feature>
<keyword evidence="3 11" id="KW-0812">Transmembrane</keyword>
<keyword evidence="9 11" id="KW-0472">Membrane</keyword>
<evidence type="ECO:0000259" key="12">
    <source>
        <dbReference type="PROSITE" id="PS50846"/>
    </source>
</evidence>
<gene>
    <name evidence="13" type="ORF">MW046_14530</name>
</gene>
<keyword evidence="7" id="KW-1278">Translocase</keyword>
<feature type="transmembrane region" description="Helical" evidence="11">
    <location>
        <begin position="255"/>
        <end position="273"/>
    </location>
</feature>
<dbReference type="InterPro" id="IPR036163">
    <property type="entry name" value="HMA_dom_sf"/>
</dbReference>
<evidence type="ECO:0000256" key="6">
    <source>
        <dbReference type="ARBA" id="ARBA00022840"/>
    </source>
</evidence>
<dbReference type="PROSITE" id="PS50846">
    <property type="entry name" value="HMA_2"/>
    <property type="match status" value="1"/>
</dbReference>
<geneLocation type="plasmid" evidence="13 14">
    <name>unnamed1</name>
</geneLocation>
<dbReference type="GO" id="GO:0016020">
    <property type="term" value="C:membrane"/>
    <property type="evidence" value="ECO:0007669"/>
    <property type="project" value="InterPro"/>
</dbReference>
<keyword evidence="4" id="KW-0479">Metal-binding</keyword>
<protein>
    <submittedName>
        <fullName evidence="13">Cation-translocating P-type ATPase</fullName>
    </submittedName>
</protein>
<dbReference type="KEGG" id="haad:MW046_14530"/>
<dbReference type="SUPFAM" id="SSF81665">
    <property type="entry name" value="Calcium ATPase, transmembrane domain M"/>
    <property type="match status" value="1"/>
</dbReference>
<dbReference type="SUPFAM" id="SSF81653">
    <property type="entry name" value="Calcium ATPase, transduction domain A"/>
    <property type="match status" value="1"/>
</dbReference>
<dbReference type="PANTHER" id="PTHR43520:SF8">
    <property type="entry name" value="P-TYPE CU(+) TRANSPORTER"/>
    <property type="match status" value="1"/>
</dbReference>
<evidence type="ECO:0000256" key="7">
    <source>
        <dbReference type="ARBA" id="ARBA00022967"/>
    </source>
</evidence>
<name>A0A8U0A9R4_9EURY</name>
<dbReference type="PROSITE" id="PS01229">
    <property type="entry name" value="COF_2"/>
    <property type="match status" value="1"/>
</dbReference>
<dbReference type="Gene3D" id="3.40.50.1000">
    <property type="entry name" value="HAD superfamily/HAD-like"/>
    <property type="match status" value="1"/>
</dbReference>
<dbReference type="PRINTS" id="PR00119">
    <property type="entry name" value="CATATPASE"/>
</dbReference>
<feature type="transmembrane region" description="Helical" evidence="11">
    <location>
        <begin position="231"/>
        <end position="249"/>
    </location>
</feature>
<dbReference type="Pfam" id="PF00702">
    <property type="entry name" value="Hydrolase"/>
    <property type="match status" value="1"/>
</dbReference>
<proteinExistence type="inferred from homology"/>
<sequence length="822" mass="88183">MESEGTCDLCGMALDGSPLEENGSTFCCVGCREVSEILSDQSDIEGREDRTNTNRENDDGPSTSHERTFLRIRGMHCTTCETFLENVAETTDGVTSAEASYVSETVRVDYDRDRVTEQELLEVLSTAGYTAYQRDDSIAQRQADDEIIWRLLPGVLLGMWVMLPYIVYIYPMHFSLYPDRVLEFTRQLLTDAAYFYYVLFLFTSIILFYTGKPILRGAYVSLKARHPNMDLLVALAAGSAYLYSTLAVILGRIDIYYDVTTAIIVVVTAGTYYESSIKRKAVDLLTELNTARVDTARRYQNDGTTIESDVADLTPDDQILVRAGERIPIDGVVCDGEGTVDEAIITGESLPVAKRTSDTVVGGSVLTDGALVIAVGEDASSSLDRITSLVWDLQSSNHGIQQLADRLAVVFVPVIAGLALTAGVAYLASGASLSNAVLVTLTVLIVSCPCALGLATPLAVASSIREAMEHGLVVFDDTVFERLREIDTVVFDKTGTLTTGDLTVHRADAPAELLQAVAAVERRSSHPVAAAIVAAFGVTHETDPNEADEQRVTGEMSIESSDDAYRSHSDDQVSDFSTHATGVEGTVGKTDVLVGHPELFVEQGWAISETLTEQAATARAGGRLPVIVGWDGDAEGIVVLEDEPRETWEETVTALQRRDIEVVILTGDEIEATDAFRHHPHVDTVIAGVPPAAKAETVQRLQTDEQVAMVGDGTNDGPALASADLGIALGSGTALAVDAAEIAIVDDDLSSIETVFDLASGAKRRIKQNIGWAFLYNAIAIPTALSGALNPLFAAAAMATSSLLVVTNSSRNLLDESDSASD</sequence>
<dbReference type="SFLD" id="SFLDF00027">
    <property type="entry name" value="p-type_atpase"/>
    <property type="match status" value="1"/>
</dbReference>
<dbReference type="GO" id="GO:0055070">
    <property type="term" value="P:copper ion homeostasis"/>
    <property type="evidence" value="ECO:0007669"/>
    <property type="project" value="TreeGrafter"/>
</dbReference>
<evidence type="ECO:0000256" key="10">
    <source>
        <dbReference type="SAM" id="MobiDB-lite"/>
    </source>
</evidence>
<evidence type="ECO:0000313" key="14">
    <source>
        <dbReference type="Proteomes" id="UP000831768"/>
    </source>
</evidence>
<feature type="transmembrane region" description="Helical" evidence="11">
    <location>
        <begin position="151"/>
        <end position="172"/>
    </location>
</feature>
<dbReference type="NCBIfam" id="TIGR01494">
    <property type="entry name" value="ATPase_P-type"/>
    <property type="match status" value="2"/>
</dbReference>
<organism evidence="13 14">
    <name type="scientific">Halocatena salina</name>
    <dbReference type="NCBI Taxonomy" id="2934340"/>
    <lineage>
        <taxon>Archaea</taxon>
        <taxon>Methanobacteriati</taxon>
        <taxon>Methanobacteriota</taxon>
        <taxon>Stenosarchaea group</taxon>
        <taxon>Halobacteria</taxon>
        <taxon>Halobacteriales</taxon>
        <taxon>Natronomonadaceae</taxon>
        <taxon>Halocatena</taxon>
    </lineage>
</organism>
<evidence type="ECO:0000256" key="2">
    <source>
        <dbReference type="ARBA" id="ARBA00006024"/>
    </source>
</evidence>
<dbReference type="PROSITE" id="PS00154">
    <property type="entry name" value="ATPASE_E1_E2"/>
    <property type="match status" value="1"/>
</dbReference>
<dbReference type="InterPro" id="IPR001757">
    <property type="entry name" value="P_typ_ATPase"/>
</dbReference>
<dbReference type="InterPro" id="IPR008250">
    <property type="entry name" value="ATPase_P-typ_transduc_dom_A_sf"/>
</dbReference>
<feature type="transmembrane region" description="Helical" evidence="11">
    <location>
        <begin position="192"/>
        <end position="210"/>
    </location>
</feature>
<dbReference type="Pfam" id="PF00122">
    <property type="entry name" value="E1-E2_ATPase"/>
    <property type="match status" value="1"/>
</dbReference>
<dbReference type="GO" id="GO:0012505">
    <property type="term" value="C:endomembrane system"/>
    <property type="evidence" value="ECO:0007669"/>
    <property type="project" value="UniProtKB-SubCell"/>
</dbReference>
<comment type="similarity">
    <text evidence="2">Belongs to the cation transport ATPase (P-type) (TC 3.A.3) family. Type IB subfamily.</text>
</comment>
<evidence type="ECO:0000313" key="13">
    <source>
        <dbReference type="EMBL" id="UPM44577.1"/>
    </source>
</evidence>
<dbReference type="SFLD" id="SFLDG00002">
    <property type="entry name" value="C1.7:_P-type_atpase_like"/>
    <property type="match status" value="1"/>
</dbReference>
<reference evidence="13" key="1">
    <citation type="submission" date="2022-04" db="EMBL/GenBank/DDBJ databases">
        <title>Halocatena sp. nov., isolated from a salt lake.</title>
        <authorList>
            <person name="Cui H.-L."/>
        </authorList>
    </citation>
    <scope>NUCLEOTIDE SEQUENCE</scope>
    <source>
        <strain evidence="13">AD-1</strain>
        <plasmid evidence="13">unnamed1</plasmid>
    </source>
</reference>
<dbReference type="InterPro" id="IPR036412">
    <property type="entry name" value="HAD-like_sf"/>
</dbReference>
<dbReference type="Gene3D" id="3.40.1110.10">
    <property type="entry name" value="Calcium-transporting ATPase, cytoplasmic domain N"/>
    <property type="match status" value="1"/>
</dbReference>
<accession>A0A8U0A9R4</accession>
<dbReference type="GO" id="GO:0005507">
    <property type="term" value="F:copper ion binding"/>
    <property type="evidence" value="ECO:0007669"/>
    <property type="project" value="TreeGrafter"/>
</dbReference>
<dbReference type="NCBIfam" id="TIGR01525">
    <property type="entry name" value="ATPase-IB_hvy"/>
    <property type="match status" value="1"/>
</dbReference>
<evidence type="ECO:0000256" key="8">
    <source>
        <dbReference type="ARBA" id="ARBA00022989"/>
    </source>
</evidence>
<keyword evidence="13" id="KW-0614">Plasmid</keyword>
<dbReference type="Gene3D" id="3.30.70.100">
    <property type="match status" value="1"/>
</dbReference>
<dbReference type="SUPFAM" id="SSF81660">
    <property type="entry name" value="Metal cation-transporting ATPase, ATP-binding domain N"/>
    <property type="match status" value="1"/>
</dbReference>
<dbReference type="InterPro" id="IPR059000">
    <property type="entry name" value="ATPase_P-type_domA"/>
</dbReference>
<dbReference type="InterPro" id="IPR023214">
    <property type="entry name" value="HAD_sf"/>
</dbReference>
<dbReference type="Pfam" id="PF00403">
    <property type="entry name" value="HMA"/>
    <property type="match status" value="1"/>
</dbReference>
<dbReference type="PRINTS" id="PR00121">
    <property type="entry name" value="NAKATPASE"/>
</dbReference>
<keyword evidence="8 11" id="KW-1133">Transmembrane helix</keyword>
<dbReference type="SUPFAM" id="SSF55008">
    <property type="entry name" value="HMA, heavy metal-associated domain"/>
    <property type="match status" value="1"/>
</dbReference>
<dbReference type="GO" id="GO:0016887">
    <property type="term" value="F:ATP hydrolysis activity"/>
    <property type="evidence" value="ECO:0007669"/>
    <property type="project" value="InterPro"/>
</dbReference>
<dbReference type="GO" id="GO:0005524">
    <property type="term" value="F:ATP binding"/>
    <property type="evidence" value="ECO:0007669"/>
    <property type="project" value="UniProtKB-KW"/>
</dbReference>
<dbReference type="CDD" id="cd00371">
    <property type="entry name" value="HMA"/>
    <property type="match status" value="1"/>
</dbReference>
<evidence type="ECO:0000256" key="5">
    <source>
        <dbReference type="ARBA" id="ARBA00022741"/>
    </source>
</evidence>
<feature type="compositionally biased region" description="Basic and acidic residues" evidence="10">
    <location>
        <begin position="44"/>
        <end position="66"/>
    </location>
</feature>
<dbReference type="Proteomes" id="UP000831768">
    <property type="component" value="Plasmid unnamed1"/>
</dbReference>
<evidence type="ECO:0000256" key="3">
    <source>
        <dbReference type="ARBA" id="ARBA00022692"/>
    </source>
</evidence>
<keyword evidence="5" id="KW-0547">Nucleotide-binding</keyword>
<dbReference type="PANTHER" id="PTHR43520">
    <property type="entry name" value="ATP7, ISOFORM B"/>
    <property type="match status" value="1"/>
</dbReference>
<keyword evidence="6" id="KW-0067">ATP-binding</keyword>
<feature type="domain" description="HMA" evidence="12">
    <location>
        <begin position="66"/>
        <end position="132"/>
    </location>
</feature>
<evidence type="ECO:0000256" key="9">
    <source>
        <dbReference type="ARBA" id="ARBA00023136"/>
    </source>
</evidence>
<evidence type="ECO:0000256" key="1">
    <source>
        <dbReference type="ARBA" id="ARBA00004127"/>
    </source>
</evidence>
<dbReference type="InterPro" id="IPR044492">
    <property type="entry name" value="P_typ_ATPase_HD_dom"/>
</dbReference>
<dbReference type="SFLD" id="SFLDS00003">
    <property type="entry name" value="Haloacid_Dehalogenase"/>
    <property type="match status" value="1"/>
</dbReference>
<evidence type="ECO:0000256" key="11">
    <source>
        <dbReference type="SAM" id="Phobius"/>
    </source>
</evidence>
<comment type="subcellular location">
    <subcellularLocation>
        <location evidence="1">Endomembrane system</location>
        <topology evidence="1">Multi-pass membrane protein</topology>
    </subcellularLocation>
</comment>
<keyword evidence="14" id="KW-1185">Reference proteome</keyword>